<accession>A0ABS0DEY1</accession>
<keyword evidence="2" id="KW-1185">Reference proteome</keyword>
<dbReference type="NCBIfam" id="TIGR02548">
    <property type="entry name" value="casB_cse2"/>
    <property type="match status" value="1"/>
</dbReference>
<dbReference type="Pfam" id="PF09485">
    <property type="entry name" value="CRISPR_Cse2"/>
    <property type="match status" value="1"/>
</dbReference>
<dbReference type="EMBL" id="JADLQN010000004">
    <property type="protein sequence ID" value="MBF6357024.1"/>
    <property type="molecule type" value="Genomic_DNA"/>
</dbReference>
<proteinExistence type="predicted"/>
<evidence type="ECO:0000313" key="2">
    <source>
        <dbReference type="Proteomes" id="UP000707731"/>
    </source>
</evidence>
<evidence type="ECO:0000313" key="1">
    <source>
        <dbReference type="EMBL" id="MBF6357024.1"/>
    </source>
</evidence>
<gene>
    <name evidence="1" type="ORF">IU449_21175</name>
</gene>
<dbReference type="InterPro" id="IPR038287">
    <property type="entry name" value="Cse2_sf"/>
</dbReference>
<reference evidence="1 2" key="1">
    <citation type="submission" date="2020-10" db="EMBL/GenBank/DDBJ databases">
        <title>Identification of Nocardia species via Next-generation sequencing and recognition of intraspecies genetic diversity.</title>
        <authorList>
            <person name="Li P."/>
            <person name="Li P."/>
            <person name="Lu B."/>
        </authorList>
    </citation>
    <scope>NUCLEOTIDE SEQUENCE [LARGE SCALE GENOMIC DNA]</scope>
    <source>
        <strain evidence="1 2">BJ06-0143</strain>
    </source>
</reference>
<dbReference type="InterPro" id="IPR013382">
    <property type="entry name" value="CRISPR-assoc_prot_Cse2"/>
</dbReference>
<organism evidence="1 2">
    <name type="scientific">Nocardia higoensis</name>
    <dbReference type="NCBI Taxonomy" id="228599"/>
    <lineage>
        <taxon>Bacteria</taxon>
        <taxon>Bacillati</taxon>
        <taxon>Actinomycetota</taxon>
        <taxon>Actinomycetes</taxon>
        <taxon>Mycobacteriales</taxon>
        <taxon>Nocardiaceae</taxon>
        <taxon>Nocardia</taxon>
    </lineage>
</organism>
<protein>
    <submittedName>
        <fullName evidence="1">Type I-E CRISPR-associated protein Cse2/CasB</fullName>
    </submittedName>
</protein>
<sequence length="174" mass="19352">MDSPAKPSAVRLTAHLCGLVRNHDLGALADLRRIHAISQARLLVASYAPTEADREVYERVAFLFARYHAGKTRPSTGWGSIGNALGLIGAPGHRGPKNPGTTRLLDRITTSRDIPWRHLQHAVERARAADTPPPEWVRLTDNLTAWHKSKREVAYRWARDFYTPAPHTANGATR</sequence>
<name>A0ABS0DEY1_9NOCA</name>
<dbReference type="Gene3D" id="1.10.520.40">
    <property type="entry name" value="CRISPR-associated protein Cse2"/>
    <property type="match status" value="1"/>
</dbReference>
<dbReference type="Proteomes" id="UP000707731">
    <property type="component" value="Unassembled WGS sequence"/>
</dbReference>
<comment type="caution">
    <text evidence="1">The sequence shown here is derived from an EMBL/GenBank/DDBJ whole genome shotgun (WGS) entry which is preliminary data.</text>
</comment>